<evidence type="ECO:0000256" key="3">
    <source>
        <dbReference type="ARBA" id="ARBA00022723"/>
    </source>
</evidence>
<accession>A0A2U2ACF9</accession>
<dbReference type="GO" id="GO:0016020">
    <property type="term" value="C:membrane"/>
    <property type="evidence" value="ECO:0007669"/>
    <property type="project" value="InterPro"/>
</dbReference>
<keyword evidence="10" id="KW-1185">Reference proteome</keyword>
<dbReference type="PANTHER" id="PTHR43034">
    <property type="entry name" value="ION-TRANSLOCATING OXIDOREDUCTASE COMPLEX SUBUNIT C"/>
    <property type="match status" value="1"/>
</dbReference>
<dbReference type="RefSeq" id="WP_109189796.1">
    <property type="nucleotide sequence ID" value="NZ_BMYA01000004.1"/>
</dbReference>
<dbReference type="Gene3D" id="1.10.1060.10">
    <property type="entry name" value="Alpha-helical ferredoxin"/>
    <property type="match status" value="1"/>
</dbReference>
<keyword evidence="6" id="KW-0408">Iron</keyword>
<dbReference type="Gene3D" id="3.40.50.11540">
    <property type="entry name" value="NADH-ubiquinone oxidoreductase 51kDa subunit"/>
    <property type="match status" value="1"/>
</dbReference>
<dbReference type="GO" id="GO:0009055">
    <property type="term" value="F:electron transfer activity"/>
    <property type="evidence" value="ECO:0007669"/>
    <property type="project" value="InterPro"/>
</dbReference>
<dbReference type="InterPro" id="IPR009051">
    <property type="entry name" value="Helical_ferredxn"/>
</dbReference>
<dbReference type="PIRSF" id="PIRSF036408">
    <property type="entry name" value="PduS_prd"/>
    <property type="match status" value="1"/>
</dbReference>
<keyword evidence="7" id="KW-0411">Iron-sulfur</keyword>
<proteinExistence type="predicted"/>
<dbReference type="InterPro" id="IPR010208">
    <property type="entry name" value="Ion_transpt_RnfC/RsxC"/>
</dbReference>
<keyword evidence="1" id="KW-0813">Transport</keyword>
<dbReference type="PROSITE" id="PS51379">
    <property type="entry name" value="4FE4S_FER_2"/>
    <property type="match status" value="1"/>
</dbReference>
<feature type="domain" description="4Fe-4S ferredoxin-type" evidence="8">
    <location>
        <begin position="295"/>
        <end position="325"/>
    </location>
</feature>
<dbReference type="Pfam" id="PF13534">
    <property type="entry name" value="Fer4_17"/>
    <property type="match status" value="1"/>
</dbReference>
<dbReference type="SUPFAM" id="SSF51230">
    <property type="entry name" value="Single hybrid motif"/>
    <property type="match status" value="1"/>
</dbReference>
<evidence type="ECO:0000256" key="1">
    <source>
        <dbReference type="ARBA" id="ARBA00022448"/>
    </source>
</evidence>
<dbReference type="Proteomes" id="UP000245020">
    <property type="component" value="Unassembled WGS sequence"/>
</dbReference>
<reference evidence="10" key="1">
    <citation type="submission" date="2018-05" db="EMBL/GenBank/DDBJ databases">
        <title>Ignatzschineria dubaiensis sp. nov., isolated from necrotic foot tissues of dromedaries (Camelus dromedarius) and associated maggots in Dubai, United Arab Emirates.</title>
        <authorList>
            <person name="Tsang C.C."/>
            <person name="Tang J.Y.M."/>
            <person name="Fong J.Y.H."/>
            <person name="Kinne J."/>
            <person name="Lee H.H."/>
            <person name="Joseph M."/>
            <person name="Jose S."/>
            <person name="Schuster R.K."/>
            <person name="Tang Y."/>
            <person name="Sivakumar S."/>
            <person name="Chen J.H.K."/>
            <person name="Teng J.L.L."/>
            <person name="Lau S.K.P."/>
            <person name="Wernery U."/>
            <person name="Woo P.C.Y."/>
        </authorList>
    </citation>
    <scope>NUCLEOTIDE SEQUENCE [LARGE SCALE GENOMIC DNA]</scope>
    <source>
        <strain evidence="10">KCTC 22644</strain>
    </source>
</reference>
<dbReference type="Gene3D" id="2.40.50.100">
    <property type="match status" value="1"/>
</dbReference>
<dbReference type="Pfam" id="PF01512">
    <property type="entry name" value="Complex1_51K"/>
    <property type="match status" value="1"/>
</dbReference>
<comment type="caution">
    <text evidence="9">The sequence shown here is derived from an EMBL/GenBank/DDBJ whole genome shotgun (WGS) entry which is preliminary data.</text>
</comment>
<protein>
    <submittedName>
        <fullName evidence="9">Electron transport complex protein RnfC</fullName>
    </submittedName>
</protein>
<dbReference type="SUPFAM" id="SSF46548">
    <property type="entry name" value="alpha-helical ferredoxin"/>
    <property type="match status" value="1"/>
</dbReference>
<evidence type="ECO:0000313" key="9">
    <source>
        <dbReference type="EMBL" id="PWD80352.1"/>
    </source>
</evidence>
<dbReference type="InterPro" id="IPR017054">
    <property type="entry name" value="PduS"/>
</dbReference>
<dbReference type="EMBL" id="QEWQ01000006">
    <property type="protein sequence ID" value="PWD80352.1"/>
    <property type="molecule type" value="Genomic_DNA"/>
</dbReference>
<dbReference type="GO" id="GO:0046872">
    <property type="term" value="F:metal ion binding"/>
    <property type="evidence" value="ECO:0007669"/>
    <property type="project" value="UniProtKB-KW"/>
</dbReference>
<dbReference type="InterPro" id="IPR017896">
    <property type="entry name" value="4Fe4S_Fe-S-bd"/>
</dbReference>
<organism evidence="9 10">
    <name type="scientific">Ignatzschineria ureiclastica</name>
    <dbReference type="NCBI Taxonomy" id="472582"/>
    <lineage>
        <taxon>Bacteria</taxon>
        <taxon>Pseudomonadati</taxon>
        <taxon>Pseudomonadota</taxon>
        <taxon>Gammaproteobacteria</taxon>
        <taxon>Cardiobacteriales</taxon>
        <taxon>Ignatzschineriaceae</taxon>
        <taxon>Ignatzschineria</taxon>
    </lineage>
</organism>
<dbReference type="AlphaFoldDB" id="A0A2U2ACF9"/>
<evidence type="ECO:0000256" key="7">
    <source>
        <dbReference type="ARBA" id="ARBA00023014"/>
    </source>
</evidence>
<dbReference type="SUPFAM" id="SSF142984">
    <property type="entry name" value="Nqo1 middle domain-like"/>
    <property type="match status" value="1"/>
</dbReference>
<keyword evidence="2" id="KW-0004">4Fe-4S</keyword>
<dbReference type="InterPro" id="IPR019554">
    <property type="entry name" value="Soluble_ligand-bd"/>
</dbReference>
<evidence type="ECO:0000256" key="5">
    <source>
        <dbReference type="ARBA" id="ARBA00022982"/>
    </source>
</evidence>
<dbReference type="PANTHER" id="PTHR43034:SF2">
    <property type="entry name" value="ION-TRANSLOCATING OXIDOREDUCTASE COMPLEX SUBUNIT C"/>
    <property type="match status" value="1"/>
</dbReference>
<dbReference type="Pfam" id="PF10531">
    <property type="entry name" value="SLBB"/>
    <property type="match status" value="1"/>
</dbReference>
<dbReference type="Gene3D" id="3.10.20.600">
    <property type="match status" value="1"/>
</dbReference>
<dbReference type="Pfam" id="PF13375">
    <property type="entry name" value="RnfC_N"/>
    <property type="match status" value="1"/>
</dbReference>
<keyword evidence="4" id="KW-0677">Repeat</keyword>
<dbReference type="GO" id="GO:0051539">
    <property type="term" value="F:4 iron, 4 sulfur cluster binding"/>
    <property type="evidence" value="ECO:0007669"/>
    <property type="project" value="UniProtKB-KW"/>
</dbReference>
<dbReference type="SUPFAM" id="SSF142019">
    <property type="entry name" value="Nqo1 FMN-binding domain-like"/>
    <property type="match status" value="1"/>
</dbReference>
<sequence>MNIDRETIRARVQQAGIVGAGGAGFPTYVKFGAEAEIFLVNGAECEPLLKVDQQLAEFNAELLVKGIEYGMIATGAKEGIIALKGKYKTAISALEAQLQGHPHIRIHILDDIYPAGDEVITIWMATGRRVPPAALPLSVGVVVNNVQTLINVAKAVEHEAPVIDKTLTINGMVQNPITVTVPIGTTYRQVLEMAGGVTTPNPAYINGGPMMGTLVTDLDAPITKTTGGLLVLPQDHLLIRRRTQNMESIIAMARTVCEQCCLCTELCPRHLIGHELPPHLIVRAVNYRKADQTESSTVLSALTCSECGICEAYACPVEISPMRLNQALKKEFRSAGAKYEGALRPLNPMAEFRLLPINRLLTRINLDKMNHKAPLIDIDWQPDRVTLPFSQHIGAPARPIVNVGDRVNRGDLIAVMEPGQLGVPLHASISGVVEQINADNIVMTKE</sequence>
<evidence type="ECO:0000256" key="2">
    <source>
        <dbReference type="ARBA" id="ARBA00022485"/>
    </source>
</evidence>
<dbReference type="InterPro" id="IPR011538">
    <property type="entry name" value="Nuo51_FMN-bd"/>
</dbReference>
<evidence type="ECO:0000313" key="10">
    <source>
        <dbReference type="Proteomes" id="UP000245020"/>
    </source>
</evidence>
<dbReference type="OrthoDB" id="9767754at2"/>
<dbReference type="InterPro" id="IPR011053">
    <property type="entry name" value="Single_hybrid_motif"/>
</dbReference>
<gene>
    <name evidence="9" type="ORF">DC083_08500</name>
</gene>
<evidence type="ECO:0000256" key="4">
    <source>
        <dbReference type="ARBA" id="ARBA00022737"/>
    </source>
</evidence>
<name>A0A2U2ACF9_9GAMM</name>
<keyword evidence="3" id="KW-0479">Metal-binding</keyword>
<evidence type="ECO:0000259" key="8">
    <source>
        <dbReference type="PROSITE" id="PS51379"/>
    </source>
</evidence>
<dbReference type="InterPro" id="IPR026902">
    <property type="entry name" value="RnfC_N"/>
</dbReference>
<dbReference type="InterPro" id="IPR037225">
    <property type="entry name" value="Nuo51_FMN-bd_sf"/>
</dbReference>
<evidence type="ECO:0000256" key="6">
    <source>
        <dbReference type="ARBA" id="ARBA00023004"/>
    </source>
</evidence>
<keyword evidence="5" id="KW-0249">Electron transport</keyword>